<reference evidence="2 3" key="1">
    <citation type="submission" date="2014-10" db="EMBL/GenBank/DDBJ databases">
        <title>Pedobacter Kyungheensis.</title>
        <authorList>
            <person name="Anderson B.M."/>
            <person name="Newman J.D."/>
        </authorList>
    </citation>
    <scope>NUCLEOTIDE SEQUENCE [LARGE SCALE GENOMIC DNA]</scope>
    <source>
        <strain evidence="2 3">KACC 16221</strain>
    </source>
</reference>
<keyword evidence="3" id="KW-1185">Reference proteome</keyword>
<dbReference type="Gene3D" id="3.40.50.360">
    <property type="match status" value="1"/>
</dbReference>
<sequence>MKQVLLLNGDIEKNASTNFLINAYKKGAESSGATVRELAIIDLIFNSNKLFSNRQIAELEPDLQRALTAIRQSNHVVLFCPVYVDHIPAKIKGFFDRLFMPDQIFATQQQQVNNNFSGRSARIVSILDEATFKDWKANKKTTYLSIKKVVFEKCRMSPVLTNTIGELHSLENHYSQKWLVKMEKFGAQLI</sequence>
<gene>
    <name evidence="2" type="ORF">OC25_12130</name>
</gene>
<protein>
    <recommendedName>
        <fullName evidence="1">Flavodoxin-like fold domain-containing protein</fullName>
    </recommendedName>
</protein>
<organism evidence="2 3">
    <name type="scientific">Pedobacter kyungheensis</name>
    <dbReference type="NCBI Taxonomy" id="1069985"/>
    <lineage>
        <taxon>Bacteria</taxon>
        <taxon>Pseudomonadati</taxon>
        <taxon>Bacteroidota</taxon>
        <taxon>Sphingobacteriia</taxon>
        <taxon>Sphingobacteriales</taxon>
        <taxon>Sphingobacteriaceae</taxon>
        <taxon>Pedobacter</taxon>
    </lineage>
</organism>
<dbReference type="OrthoDB" id="652200at2"/>
<evidence type="ECO:0000259" key="1">
    <source>
        <dbReference type="Pfam" id="PF02525"/>
    </source>
</evidence>
<feature type="domain" description="Flavodoxin-like fold" evidence="1">
    <location>
        <begin position="2"/>
        <end position="169"/>
    </location>
</feature>
<dbReference type="AlphaFoldDB" id="A0A0C1G114"/>
<dbReference type="Proteomes" id="UP000031246">
    <property type="component" value="Unassembled WGS sequence"/>
</dbReference>
<dbReference type="EMBL" id="JSYN01000013">
    <property type="protein sequence ID" value="KIA93784.1"/>
    <property type="molecule type" value="Genomic_DNA"/>
</dbReference>
<evidence type="ECO:0000313" key="3">
    <source>
        <dbReference type="Proteomes" id="UP000031246"/>
    </source>
</evidence>
<dbReference type="SUPFAM" id="SSF52218">
    <property type="entry name" value="Flavoproteins"/>
    <property type="match status" value="1"/>
</dbReference>
<name>A0A0C1G114_9SPHI</name>
<proteinExistence type="predicted"/>
<evidence type="ECO:0000313" key="2">
    <source>
        <dbReference type="EMBL" id="KIA93784.1"/>
    </source>
</evidence>
<dbReference type="InterPro" id="IPR003680">
    <property type="entry name" value="Flavodoxin_fold"/>
</dbReference>
<dbReference type="InterPro" id="IPR029039">
    <property type="entry name" value="Flavoprotein-like_sf"/>
</dbReference>
<comment type="caution">
    <text evidence="2">The sequence shown here is derived from an EMBL/GenBank/DDBJ whole genome shotgun (WGS) entry which is preliminary data.</text>
</comment>
<dbReference type="RefSeq" id="WP_039476333.1">
    <property type="nucleotide sequence ID" value="NZ_JSYN01000013.1"/>
</dbReference>
<dbReference type="Pfam" id="PF02525">
    <property type="entry name" value="Flavodoxin_2"/>
    <property type="match status" value="1"/>
</dbReference>
<accession>A0A0C1G114</accession>